<sequence>MTTYDSARAMATPRVTVDPSLPEEAKTFLRRLDPALLRSASTPAPDIAAPGLLRSAFRPLRKLAGLMLGTVALCPIFATLYSEVASLSYWVALRSLLWGCALFAVLGFWVVIALTNERMGGRHRSAQLLKESHGRYLGPAEFMPDAAMVLVRVQAATDSVLGSELQEQGLLDRDLNLTGLPAFEWEIAQALAAYSREVMSLPAWPAGEKAARVLDAGRAGLGRRLEGITDRVALLEQYAMLVTMAGISYREREQLRGLGNRDGAAEEVLAMMARDSEASVISDLDQALAAAREAGAALFPKQ</sequence>
<keyword evidence="1" id="KW-1133">Transmembrane helix</keyword>
<dbReference type="Proteomes" id="UP000516428">
    <property type="component" value="Plasmid unnamed2"/>
</dbReference>
<reference evidence="2 3" key="1">
    <citation type="submission" date="2020-09" db="EMBL/GenBank/DDBJ databases">
        <title>A novel species.</title>
        <authorList>
            <person name="Gao J."/>
        </authorList>
    </citation>
    <scope>NUCLEOTIDE SEQUENCE [LARGE SCALE GENOMIC DNA]</scope>
    <source>
        <strain evidence="2 3">CRXT-Y-14</strain>
        <plasmid evidence="2 3">unnamed2</plasmid>
    </source>
</reference>
<gene>
    <name evidence="2" type="ORF">IAG42_37570</name>
</gene>
<dbReference type="EMBL" id="CP061283">
    <property type="protein sequence ID" value="QNS09469.1"/>
    <property type="molecule type" value="Genomic_DNA"/>
</dbReference>
<feature type="transmembrane region" description="Helical" evidence="1">
    <location>
        <begin position="63"/>
        <end position="81"/>
    </location>
</feature>
<evidence type="ECO:0000313" key="3">
    <source>
        <dbReference type="Proteomes" id="UP000516428"/>
    </source>
</evidence>
<dbReference type="RefSeq" id="WP_188342124.1">
    <property type="nucleotide sequence ID" value="NZ_CP061283.1"/>
</dbReference>
<keyword evidence="1" id="KW-0472">Membrane</keyword>
<evidence type="ECO:0000256" key="1">
    <source>
        <dbReference type="SAM" id="Phobius"/>
    </source>
</evidence>
<keyword evidence="1" id="KW-0812">Transmembrane</keyword>
<proteinExistence type="predicted"/>
<organism evidence="2 3">
    <name type="scientific">Streptomyces xanthii</name>
    <dbReference type="NCBI Taxonomy" id="2768069"/>
    <lineage>
        <taxon>Bacteria</taxon>
        <taxon>Bacillati</taxon>
        <taxon>Actinomycetota</taxon>
        <taxon>Actinomycetes</taxon>
        <taxon>Kitasatosporales</taxon>
        <taxon>Streptomycetaceae</taxon>
        <taxon>Streptomyces</taxon>
    </lineage>
</organism>
<name>A0A7H1BL64_9ACTN</name>
<protein>
    <submittedName>
        <fullName evidence="2">Uncharacterized protein</fullName>
    </submittedName>
</protein>
<feature type="transmembrane region" description="Helical" evidence="1">
    <location>
        <begin position="87"/>
        <end position="114"/>
    </location>
</feature>
<geneLocation type="plasmid" evidence="2 3">
    <name>unnamed2</name>
</geneLocation>
<keyword evidence="2" id="KW-0614">Plasmid</keyword>
<evidence type="ECO:0000313" key="2">
    <source>
        <dbReference type="EMBL" id="QNS09469.1"/>
    </source>
</evidence>
<dbReference type="KEGG" id="sxn:IAG42_37570"/>
<accession>A0A7H1BL64</accession>
<dbReference type="AlphaFoldDB" id="A0A7H1BL64"/>
<keyword evidence="3" id="KW-1185">Reference proteome</keyword>